<dbReference type="Gene3D" id="1.10.287.950">
    <property type="entry name" value="Methyl-accepting chemotaxis protein"/>
    <property type="match status" value="1"/>
</dbReference>
<keyword evidence="5" id="KW-0175">Coiled coil</keyword>
<dbReference type="CDD" id="cd11386">
    <property type="entry name" value="MCP_signal"/>
    <property type="match status" value="1"/>
</dbReference>
<evidence type="ECO:0000313" key="11">
    <source>
        <dbReference type="Proteomes" id="UP000037515"/>
    </source>
</evidence>
<dbReference type="PROSITE" id="PS50885">
    <property type="entry name" value="HAMP"/>
    <property type="match status" value="1"/>
</dbReference>
<dbReference type="GO" id="GO:0016020">
    <property type="term" value="C:membrane"/>
    <property type="evidence" value="ECO:0007669"/>
    <property type="project" value="UniProtKB-SubCell"/>
</dbReference>
<dbReference type="GO" id="GO:0007165">
    <property type="term" value="P:signal transduction"/>
    <property type="evidence" value="ECO:0007669"/>
    <property type="project" value="UniProtKB-KW"/>
</dbReference>
<keyword evidence="11" id="KW-1185">Reference proteome</keyword>
<name>A0A0M0HUE5_VIBNE</name>
<feature type="transmembrane region" description="Helical" evidence="6">
    <location>
        <begin position="297"/>
        <end position="318"/>
    </location>
</feature>
<dbReference type="Pfam" id="PF00672">
    <property type="entry name" value="HAMP"/>
    <property type="match status" value="1"/>
</dbReference>
<evidence type="ECO:0000259" key="9">
    <source>
        <dbReference type="PROSITE" id="PS51753"/>
    </source>
</evidence>
<evidence type="ECO:0000313" key="10">
    <source>
        <dbReference type="EMBL" id="KOO05477.1"/>
    </source>
</evidence>
<keyword evidence="6" id="KW-0472">Membrane</keyword>
<evidence type="ECO:0000256" key="6">
    <source>
        <dbReference type="SAM" id="Phobius"/>
    </source>
</evidence>
<evidence type="ECO:0000256" key="5">
    <source>
        <dbReference type="SAM" id="Coils"/>
    </source>
</evidence>
<gene>
    <name evidence="10" type="ORF">AKJ17_01390</name>
</gene>
<comment type="caution">
    <text evidence="10">The sequence shown here is derived from an EMBL/GenBank/DDBJ whole genome shotgun (WGS) entry which is preliminary data.</text>
</comment>
<feature type="domain" description="HBM" evidence="9">
    <location>
        <begin position="45"/>
        <end position="286"/>
    </location>
</feature>
<protein>
    <recommendedName>
        <fullName evidence="12">Chemotaxis protein</fullName>
    </recommendedName>
</protein>
<dbReference type="InterPro" id="IPR003660">
    <property type="entry name" value="HAMP_dom"/>
</dbReference>
<dbReference type="SUPFAM" id="SSF58104">
    <property type="entry name" value="Methyl-accepting chemotaxis protein (MCP) signaling domain"/>
    <property type="match status" value="1"/>
</dbReference>
<comment type="subcellular location">
    <subcellularLocation>
        <location evidence="1">Membrane</location>
    </subcellularLocation>
</comment>
<dbReference type="GO" id="GO:0006935">
    <property type="term" value="P:chemotaxis"/>
    <property type="evidence" value="ECO:0007669"/>
    <property type="project" value="UniProtKB-ARBA"/>
</dbReference>
<reference evidence="11" key="1">
    <citation type="submission" date="2015-08" db="EMBL/GenBank/DDBJ databases">
        <title>Vibrio galatheae sp. nov., a novel member of the Vibrionaceae family isolated from the Solomon Islands.</title>
        <authorList>
            <person name="Giubergia S."/>
            <person name="Machado H."/>
            <person name="Mateiu R.V."/>
            <person name="Gram L."/>
        </authorList>
    </citation>
    <scope>NUCLEOTIDE SEQUENCE [LARGE SCALE GENOMIC DNA]</scope>
    <source>
        <strain evidence="11">DSM 19584</strain>
    </source>
</reference>
<dbReference type="Pfam" id="PF12729">
    <property type="entry name" value="4HB_MCP_1"/>
    <property type="match status" value="1"/>
</dbReference>
<evidence type="ECO:0000259" key="7">
    <source>
        <dbReference type="PROSITE" id="PS50111"/>
    </source>
</evidence>
<feature type="domain" description="Methyl-accepting transducer" evidence="7">
    <location>
        <begin position="377"/>
        <end position="613"/>
    </location>
</feature>
<dbReference type="PROSITE" id="PS51753">
    <property type="entry name" value="HBM"/>
    <property type="match status" value="1"/>
</dbReference>
<dbReference type="SMART" id="SM00283">
    <property type="entry name" value="MA"/>
    <property type="match status" value="1"/>
</dbReference>
<dbReference type="CDD" id="cd06225">
    <property type="entry name" value="HAMP"/>
    <property type="match status" value="1"/>
</dbReference>
<evidence type="ECO:0000256" key="3">
    <source>
        <dbReference type="ARBA" id="ARBA00029447"/>
    </source>
</evidence>
<feature type="domain" description="HAMP" evidence="8">
    <location>
        <begin position="320"/>
        <end position="372"/>
    </location>
</feature>
<evidence type="ECO:0000256" key="4">
    <source>
        <dbReference type="PROSITE-ProRule" id="PRU00284"/>
    </source>
</evidence>
<dbReference type="PROSITE" id="PS50111">
    <property type="entry name" value="CHEMOTAXIS_TRANSDUC_2"/>
    <property type="match status" value="1"/>
</dbReference>
<dbReference type="PATRIC" id="fig|693.5.peg.277"/>
<sequence>MFKNFRLGTKIGVGFGVVLILLGLVLGEGIMALQRTEKGIEEYRSLARDTNLSGQLQANMLMVRMNVKDFLITKSDRDLQQYEAYISKMKAFLAESKQEIQQPDRASLIAEIDREIADYQNAFDQVVQLNNERNKVDETRLVPNGDKMRTTIDGIIELAYQDGDVEAAYYAGLVQEKMLVGRLYVVKFLQTNLLSDFDVAVENMEKSVKEEMRILDTSLQNPKRRDLYQEFARAHGDYLMAMADIRDLIVKRNEFIENTLDVIGVRVAKEAEDVKLSVMKDQDALGSALKARTEKSIFFTFTLSAIAIVLGIFAAYLLTITITRPIRKAVEAANQLANGDLTIEVTSNTQDETGKLLTAVQDTATHLKQMITTISSASIELASASEELATVTEQTSKGIERQETETEMVAAAMNEMATTVHDVANSASKASDAATQADQEAKTGGVVIEQTISSINSLSASVNHSSLKLDEVQQEVMNISTILEVIREIAEQTNLLALNAAIEAARAGEQGRGFAVVADEVRSLAERTQGSTSEIQSIIEQLQTGTKNTVEAMNEGKVQAENCVEQATGASTALQAITHAISVISDMNMQIASAAEQQSIVAEDINKNVVNVKHVAEVNAVAANETSSSSNEIARLAGELGQLVAKFKVS</sequence>
<comment type="similarity">
    <text evidence="3">Belongs to the methyl-accepting chemotaxis (MCP) protein family.</text>
</comment>
<dbReference type="InterPro" id="IPR024478">
    <property type="entry name" value="HlyB_4HB_MCP"/>
</dbReference>
<keyword evidence="6" id="KW-1133">Transmembrane helix</keyword>
<organism evidence="10 11">
    <name type="scientific">Vibrio nereis</name>
    <dbReference type="NCBI Taxonomy" id="693"/>
    <lineage>
        <taxon>Bacteria</taxon>
        <taxon>Pseudomonadati</taxon>
        <taxon>Pseudomonadota</taxon>
        <taxon>Gammaproteobacteria</taxon>
        <taxon>Vibrionales</taxon>
        <taxon>Vibrionaceae</taxon>
        <taxon>Vibrio</taxon>
    </lineage>
</organism>
<dbReference type="EMBL" id="LHPJ01000001">
    <property type="protein sequence ID" value="KOO05477.1"/>
    <property type="molecule type" value="Genomic_DNA"/>
</dbReference>
<evidence type="ECO:0008006" key="12">
    <source>
        <dbReference type="Google" id="ProtNLM"/>
    </source>
</evidence>
<proteinExistence type="inferred from homology"/>
<evidence type="ECO:0000256" key="2">
    <source>
        <dbReference type="ARBA" id="ARBA00023224"/>
    </source>
</evidence>
<keyword evidence="6" id="KW-0812">Transmembrane</keyword>
<dbReference type="PANTHER" id="PTHR32089">
    <property type="entry name" value="METHYL-ACCEPTING CHEMOTAXIS PROTEIN MCPB"/>
    <property type="match status" value="1"/>
</dbReference>
<keyword evidence="2 4" id="KW-0807">Transducer</keyword>
<dbReference type="RefSeq" id="WP_061781646.1">
    <property type="nucleotide sequence ID" value="NZ_LHPJ01000001.1"/>
</dbReference>
<dbReference type="Pfam" id="PF00015">
    <property type="entry name" value="MCPsignal"/>
    <property type="match status" value="1"/>
</dbReference>
<dbReference type="STRING" id="693.AKJ17_01390"/>
<dbReference type="InterPro" id="IPR004089">
    <property type="entry name" value="MCPsignal_dom"/>
</dbReference>
<evidence type="ECO:0000259" key="8">
    <source>
        <dbReference type="PROSITE" id="PS50885"/>
    </source>
</evidence>
<evidence type="ECO:0000256" key="1">
    <source>
        <dbReference type="ARBA" id="ARBA00004370"/>
    </source>
</evidence>
<dbReference type="SMART" id="SM01358">
    <property type="entry name" value="HBM"/>
    <property type="match status" value="1"/>
</dbReference>
<dbReference type="PANTHER" id="PTHR32089:SF120">
    <property type="entry name" value="METHYL-ACCEPTING CHEMOTAXIS PROTEIN TLPQ"/>
    <property type="match status" value="1"/>
</dbReference>
<dbReference type="AlphaFoldDB" id="A0A0M0HUE5"/>
<dbReference type="InterPro" id="IPR032255">
    <property type="entry name" value="HBM"/>
</dbReference>
<dbReference type="SMART" id="SM00304">
    <property type="entry name" value="HAMP"/>
    <property type="match status" value="1"/>
</dbReference>
<feature type="coiled-coil region" evidence="5">
    <location>
        <begin position="112"/>
        <end position="139"/>
    </location>
</feature>
<accession>A0A0M0HUE5</accession>
<dbReference type="FunFam" id="1.10.287.950:FF:000001">
    <property type="entry name" value="Methyl-accepting chemotaxis sensory transducer"/>
    <property type="match status" value="1"/>
</dbReference>
<dbReference type="Proteomes" id="UP000037515">
    <property type="component" value="Unassembled WGS sequence"/>
</dbReference>